<dbReference type="PRINTS" id="PR00690">
    <property type="entry name" value="ADHESNFAMILY"/>
</dbReference>
<dbReference type="EMBL" id="CP096983">
    <property type="protein sequence ID" value="URZ11934.1"/>
    <property type="molecule type" value="Genomic_DNA"/>
</dbReference>
<dbReference type="GO" id="GO:0046872">
    <property type="term" value="F:metal ion binding"/>
    <property type="evidence" value="ECO:0007669"/>
    <property type="project" value="InterPro"/>
</dbReference>
<evidence type="ECO:0000313" key="6">
    <source>
        <dbReference type="Proteomes" id="UP000190951"/>
    </source>
</evidence>
<dbReference type="PANTHER" id="PTHR42953:SF3">
    <property type="entry name" value="HIGH-AFFINITY ZINC UPTAKE SYSTEM PROTEIN ZNUA"/>
    <property type="match status" value="1"/>
</dbReference>
<dbReference type="GO" id="GO:0030001">
    <property type="term" value="P:metal ion transport"/>
    <property type="evidence" value="ECO:0007669"/>
    <property type="project" value="InterPro"/>
</dbReference>
<dbReference type="Pfam" id="PF01297">
    <property type="entry name" value="ZnuA"/>
    <property type="match status" value="1"/>
</dbReference>
<sequence>MFKKFLSLIAALIVVISLASCSNSSSTNDKKLKVAVSFNAMKELTYAIGKNKINIVTIIPNGTEPHDFDPKAKDIKTLYDSKIFIYSGLGMETWVDKTLKSVNNKDLISVEASNGVKAIKNSDASEIAEHGKYDPHSWLSLNDAKIESKNIRDALTKADPTNKKFYYDNYNEFCKKVDSLNQEYVDKFRTVKNKDFVTGHAAFAYLCRDYNLNQKSVENVFADGEPSTKQLADLTKYCKDNNVKTVFYEDMVSPKVSSTLAKEVNAKTQKIYTIESAEDGKDYLASMKTDLDEIYTSLK</sequence>
<dbReference type="AlphaFoldDB" id="A0A1S8LBC0"/>
<evidence type="ECO:0000313" key="5">
    <source>
        <dbReference type="EMBL" id="URZ11934.1"/>
    </source>
</evidence>
<dbReference type="InterPro" id="IPR006127">
    <property type="entry name" value="ZnuA-like"/>
</dbReference>
<dbReference type="CDD" id="cd01017">
    <property type="entry name" value="AdcA"/>
    <property type="match status" value="1"/>
</dbReference>
<dbReference type="InterPro" id="IPR006128">
    <property type="entry name" value="Lipoprotein_PsaA-like"/>
</dbReference>
<evidence type="ECO:0000256" key="3">
    <source>
        <dbReference type="ARBA" id="ARBA00022729"/>
    </source>
</evidence>
<keyword evidence="6" id="KW-1185">Reference proteome</keyword>
<dbReference type="KEGG" id="crw:CROST_026510"/>
<gene>
    <name evidence="5" type="primary">znuA</name>
    <name evidence="5" type="ORF">CROST_026510</name>
</gene>
<accession>A0A1S8LBC0</accession>
<organism evidence="5 6">
    <name type="scientific">Clostridium felsineum</name>
    <dbReference type="NCBI Taxonomy" id="36839"/>
    <lineage>
        <taxon>Bacteria</taxon>
        <taxon>Bacillati</taxon>
        <taxon>Bacillota</taxon>
        <taxon>Clostridia</taxon>
        <taxon>Eubacteriales</taxon>
        <taxon>Clostridiaceae</taxon>
        <taxon>Clostridium</taxon>
    </lineage>
</organism>
<dbReference type="SUPFAM" id="SSF53807">
    <property type="entry name" value="Helical backbone' metal receptor"/>
    <property type="match status" value="1"/>
</dbReference>
<dbReference type="Gene3D" id="3.40.50.1980">
    <property type="entry name" value="Nitrogenase molybdenum iron protein domain"/>
    <property type="match status" value="2"/>
</dbReference>
<dbReference type="STRING" id="84029.CROST_13160"/>
<dbReference type="Proteomes" id="UP000190951">
    <property type="component" value="Chromosome"/>
</dbReference>
<dbReference type="RefSeq" id="WP_077832964.1">
    <property type="nucleotide sequence ID" value="NZ_CP096983.1"/>
</dbReference>
<comment type="similarity">
    <text evidence="1 4">Belongs to the bacterial solute-binding protein 9 family.</text>
</comment>
<keyword evidence="2 4" id="KW-0813">Transport</keyword>
<evidence type="ECO:0000256" key="1">
    <source>
        <dbReference type="ARBA" id="ARBA00011028"/>
    </source>
</evidence>
<dbReference type="InterPro" id="IPR050492">
    <property type="entry name" value="Bact_metal-bind_prot9"/>
</dbReference>
<name>A0A1S8LBC0_9CLOT</name>
<proteinExistence type="inferred from homology"/>
<protein>
    <submittedName>
        <fullName evidence="5">High-affinity zinc uptake system binding-protein ZnuA</fullName>
    </submittedName>
</protein>
<keyword evidence="3" id="KW-0732">Signal</keyword>
<dbReference type="InterPro" id="IPR006129">
    <property type="entry name" value="AdhesinB"/>
</dbReference>
<dbReference type="PROSITE" id="PS51257">
    <property type="entry name" value="PROKAR_LIPOPROTEIN"/>
    <property type="match status" value="1"/>
</dbReference>
<evidence type="ECO:0000256" key="2">
    <source>
        <dbReference type="ARBA" id="ARBA00022448"/>
    </source>
</evidence>
<reference evidence="5 6" key="1">
    <citation type="submission" date="2022-04" db="EMBL/GenBank/DDBJ databases">
        <title>Genome sequence of C. roseum typestrain.</title>
        <authorList>
            <person name="Poehlein A."/>
            <person name="Schoch T."/>
            <person name="Duerre P."/>
            <person name="Daniel R."/>
        </authorList>
    </citation>
    <scope>NUCLEOTIDE SEQUENCE [LARGE SCALE GENOMIC DNA]</scope>
    <source>
        <strain evidence="5 6">DSM 7320</strain>
    </source>
</reference>
<dbReference type="PRINTS" id="PR00691">
    <property type="entry name" value="ADHESINB"/>
</dbReference>
<evidence type="ECO:0000256" key="4">
    <source>
        <dbReference type="RuleBase" id="RU003512"/>
    </source>
</evidence>
<dbReference type="PANTHER" id="PTHR42953">
    <property type="entry name" value="HIGH-AFFINITY ZINC UPTAKE SYSTEM PROTEIN ZNUA-RELATED"/>
    <property type="match status" value="1"/>
</dbReference>
<dbReference type="GO" id="GO:0007155">
    <property type="term" value="P:cell adhesion"/>
    <property type="evidence" value="ECO:0007669"/>
    <property type="project" value="InterPro"/>
</dbReference>